<feature type="compositionally biased region" description="Basic and acidic residues" evidence="1">
    <location>
        <begin position="1"/>
        <end position="14"/>
    </location>
</feature>
<accession>A0A0V1IIT2</accession>
<name>A0A0V1IIT2_TRIPS</name>
<evidence type="ECO:0000256" key="1">
    <source>
        <dbReference type="SAM" id="MobiDB-lite"/>
    </source>
</evidence>
<keyword evidence="3" id="KW-1185">Reference proteome</keyword>
<organism evidence="2 3">
    <name type="scientific">Trichinella pseudospiralis</name>
    <name type="common">Parasitic roundworm</name>
    <dbReference type="NCBI Taxonomy" id="6337"/>
    <lineage>
        <taxon>Eukaryota</taxon>
        <taxon>Metazoa</taxon>
        <taxon>Ecdysozoa</taxon>
        <taxon>Nematoda</taxon>
        <taxon>Enoplea</taxon>
        <taxon>Dorylaimia</taxon>
        <taxon>Trichinellida</taxon>
        <taxon>Trichinellidae</taxon>
        <taxon>Trichinella</taxon>
    </lineage>
</organism>
<dbReference type="EMBL" id="JYDS01000165">
    <property type="protein sequence ID" value="KRZ22714.1"/>
    <property type="molecule type" value="Genomic_DNA"/>
</dbReference>
<dbReference type="Proteomes" id="UP000054805">
    <property type="component" value="Unassembled WGS sequence"/>
</dbReference>
<reference evidence="2 3" key="1">
    <citation type="submission" date="2015-01" db="EMBL/GenBank/DDBJ databases">
        <title>Evolution of Trichinella species and genotypes.</title>
        <authorList>
            <person name="Korhonen P.K."/>
            <person name="Edoardo P."/>
            <person name="Giuseppe L.R."/>
            <person name="Gasser R.B."/>
        </authorList>
    </citation>
    <scope>NUCLEOTIDE SEQUENCE [LARGE SCALE GENOMIC DNA]</scope>
    <source>
        <strain evidence="2">ISS588</strain>
    </source>
</reference>
<proteinExistence type="predicted"/>
<dbReference type="AlphaFoldDB" id="A0A0V1IIT2"/>
<sequence>MPHRDTKAKERRNASIEASDSEVQPLQLFILQYFLKRNINKMFCSQNVYKEHEKLVKRKRKAFACASSFHKLAHVNHVHMKSKSLDFASCI</sequence>
<protein>
    <submittedName>
        <fullName evidence="2">Uncharacterized protein</fullName>
    </submittedName>
</protein>
<evidence type="ECO:0000313" key="3">
    <source>
        <dbReference type="Proteomes" id="UP000054805"/>
    </source>
</evidence>
<evidence type="ECO:0000313" key="2">
    <source>
        <dbReference type="EMBL" id="KRZ22714.1"/>
    </source>
</evidence>
<feature type="region of interest" description="Disordered" evidence="1">
    <location>
        <begin position="1"/>
        <end position="21"/>
    </location>
</feature>
<gene>
    <name evidence="2" type="ORF">T4B_14016</name>
</gene>
<comment type="caution">
    <text evidence="2">The sequence shown here is derived from an EMBL/GenBank/DDBJ whole genome shotgun (WGS) entry which is preliminary data.</text>
</comment>